<organism evidence="4 5">
    <name type="scientific">Methanohalarchaeum thermophilum</name>
    <dbReference type="NCBI Taxonomy" id="1903181"/>
    <lineage>
        <taxon>Archaea</taxon>
        <taxon>Methanobacteriati</taxon>
        <taxon>Methanobacteriota</taxon>
        <taxon>Methanonatronarchaeia</taxon>
        <taxon>Methanonatronarchaeales</taxon>
        <taxon>Methanonatronarchaeaceae</taxon>
        <taxon>Candidatus Methanohalarchaeum</taxon>
    </lineage>
</organism>
<keyword evidence="3" id="KW-0808">Transferase</keyword>
<evidence type="ECO:0000256" key="2">
    <source>
        <dbReference type="ARBA" id="ARBA00022603"/>
    </source>
</evidence>
<evidence type="ECO:0000313" key="4">
    <source>
        <dbReference type="EMBL" id="OKY77550.1"/>
    </source>
</evidence>
<gene>
    <name evidence="4" type="ORF">BTN85_0016</name>
</gene>
<dbReference type="STRING" id="1903181.BTN85_0016"/>
<reference evidence="4" key="1">
    <citation type="submission" date="2016-12" db="EMBL/GenBank/DDBJ databases">
        <title>Discovery of methanogenic haloarchaea.</title>
        <authorList>
            <person name="Sorokin D.Y."/>
            <person name="Makarova K.S."/>
            <person name="Abbas B."/>
            <person name="Ferrer M."/>
            <person name="Golyshin P.N."/>
        </authorList>
    </citation>
    <scope>NUCLEOTIDE SEQUENCE [LARGE SCALE GENOMIC DNA]</scope>
    <source>
        <strain evidence="4">HMET1</strain>
    </source>
</reference>
<name>A0A1Q6DT46_METT1</name>
<proteinExistence type="inferred from homology"/>
<evidence type="ECO:0000313" key="5">
    <source>
        <dbReference type="Proteomes" id="UP000185744"/>
    </source>
</evidence>
<dbReference type="GO" id="GO:0008168">
    <property type="term" value="F:methyltransferase activity"/>
    <property type="evidence" value="ECO:0007669"/>
    <property type="project" value="UniProtKB-KW"/>
</dbReference>
<dbReference type="GO" id="GO:0015948">
    <property type="term" value="P:methanogenesis"/>
    <property type="evidence" value="ECO:0007669"/>
    <property type="project" value="InterPro"/>
</dbReference>
<dbReference type="InParanoid" id="A0A1Q6DT46"/>
<accession>A0A1Q6DT46</accession>
<dbReference type="InterPro" id="IPR038601">
    <property type="entry name" value="MttB-like_sf"/>
</dbReference>
<dbReference type="Pfam" id="PF06253">
    <property type="entry name" value="MTTB"/>
    <property type="match status" value="1"/>
</dbReference>
<dbReference type="EMBL" id="MSDW01000001">
    <property type="protein sequence ID" value="OKY77550.1"/>
    <property type="molecule type" value="Genomic_DNA"/>
</dbReference>
<protein>
    <submittedName>
        <fullName evidence="4">Trimethylamine:corrinoid methyltransferase, MttB2</fullName>
    </submittedName>
</protein>
<evidence type="ECO:0000256" key="3">
    <source>
        <dbReference type="ARBA" id="ARBA00022679"/>
    </source>
</evidence>
<dbReference type="GO" id="GO:0032259">
    <property type="term" value="P:methylation"/>
    <property type="evidence" value="ECO:0007669"/>
    <property type="project" value="UniProtKB-KW"/>
</dbReference>
<sequence>MKDRTWAGINSQKGSKLELFTDDELDKIHRSTMKVLRDPGIRVETERARNVFREAGCEVDGKIVKIPEHLVNDALSKAPSSFNLPARDEDKDVMQEAGPDVNCTTFGTGVSTLEIDDNGNFNIRDSKQKDIEDQAKLADYLDSIDYYSLTVAARDLPSDAEIDVHEFLTSIKNTSKHFHHIDPVAENVEYYWEMVKAYYGGDEEMARERPIFSMLLCPTSPLQLGENGLKVIEKGAKLGIPVNVLSMAMAGASGNMNLASTLVTHNAEVLAGIVLSQIFKPGAPVWYGSSTTMFDVKKGTAPVGAPELGMISASVAKLGQYYDLPTFVAGI</sequence>
<comment type="caution">
    <text evidence="4">The sequence shown here is derived from an EMBL/GenBank/DDBJ whole genome shotgun (WGS) entry which is preliminary data.</text>
</comment>
<keyword evidence="5" id="KW-1185">Reference proteome</keyword>
<dbReference type="AlphaFoldDB" id="A0A1Q6DT46"/>
<dbReference type="Proteomes" id="UP000185744">
    <property type="component" value="Unassembled WGS sequence"/>
</dbReference>
<dbReference type="InterPro" id="IPR010426">
    <property type="entry name" value="MTTB_MeTrfase"/>
</dbReference>
<dbReference type="Gene3D" id="3.20.20.480">
    <property type="entry name" value="Trimethylamine methyltransferase-like"/>
    <property type="match status" value="1"/>
</dbReference>
<keyword evidence="2 4" id="KW-0489">Methyltransferase</keyword>
<evidence type="ECO:0000256" key="1">
    <source>
        <dbReference type="ARBA" id="ARBA00007137"/>
    </source>
</evidence>
<comment type="similarity">
    <text evidence="1">Belongs to the trimethylamine methyltransferase family.</text>
</comment>